<sequence>MRRTLPRMLRVRPSFLASMLRRNLRDRPAFIAHIEGSSHFPCGICGIVPHLLHARSVDFAGSSRIYRTHVAADVARSSHISCKHLATDVEGSSRISRAHVTMDVVGSSRVHVTAYIAQPSRTTPAMSRSTLVAHKAAIYACTGRAWHAARVRRCSGGIVEAILLPRVFSGLTQAA</sequence>
<organism evidence="1 2">
    <name type="scientific">Dorcoceras hygrometricum</name>
    <dbReference type="NCBI Taxonomy" id="472368"/>
    <lineage>
        <taxon>Eukaryota</taxon>
        <taxon>Viridiplantae</taxon>
        <taxon>Streptophyta</taxon>
        <taxon>Embryophyta</taxon>
        <taxon>Tracheophyta</taxon>
        <taxon>Spermatophyta</taxon>
        <taxon>Magnoliopsida</taxon>
        <taxon>eudicotyledons</taxon>
        <taxon>Gunneridae</taxon>
        <taxon>Pentapetalae</taxon>
        <taxon>asterids</taxon>
        <taxon>lamiids</taxon>
        <taxon>Lamiales</taxon>
        <taxon>Gesneriaceae</taxon>
        <taxon>Didymocarpoideae</taxon>
        <taxon>Trichosporeae</taxon>
        <taxon>Loxocarpinae</taxon>
        <taxon>Dorcoceras</taxon>
    </lineage>
</organism>
<evidence type="ECO:0000313" key="1">
    <source>
        <dbReference type="EMBL" id="KZV22097.1"/>
    </source>
</evidence>
<name>A0A2Z7ART9_9LAMI</name>
<reference evidence="1 2" key="1">
    <citation type="journal article" date="2015" name="Proc. Natl. Acad. Sci. U.S.A.">
        <title>The resurrection genome of Boea hygrometrica: A blueprint for survival of dehydration.</title>
        <authorList>
            <person name="Xiao L."/>
            <person name="Yang G."/>
            <person name="Zhang L."/>
            <person name="Yang X."/>
            <person name="Zhao S."/>
            <person name="Ji Z."/>
            <person name="Zhou Q."/>
            <person name="Hu M."/>
            <person name="Wang Y."/>
            <person name="Chen M."/>
            <person name="Xu Y."/>
            <person name="Jin H."/>
            <person name="Xiao X."/>
            <person name="Hu G."/>
            <person name="Bao F."/>
            <person name="Hu Y."/>
            <person name="Wan P."/>
            <person name="Li L."/>
            <person name="Deng X."/>
            <person name="Kuang T."/>
            <person name="Xiang C."/>
            <person name="Zhu J.K."/>
            <person name="Oliver M.J."/>
            <person name="He Y."/>
        </authorList>
    </citation>
    <scope>NUCLEOTIDE SEQUENCE [LARGE SCALE GENOMIC DNA]</scope>
    <source>
        <strain evidence="2">cv. XS01</strain>
    </source>
</reference>
<gene>
    <name evidence="1" type="ORF">F511_09110</name>
</gene>
<protein>
    <submittedName>
        <fullName evidence="1">Uncharacterized protein</fullName>
    </submittedName>
</protein>
<accession>A0A2Z7ART9</accession>
<dbReference type="Proteomes" id="UP000250235">
    <property type="component" value="Unassembled WGS sequence"/>
</dbReference>
<keyword evidence="2" id="KW-1185">Reference proteome</keyword>
<dbReference type="AlphaFoldDB" id="A0A2Z7ART9"/>
<evidence type="ECO:0000313" key="2">
    <source>
        <dbReference type="Proteomes" id="UP000250235"/>
    </source>
</evidence>
<dbReference type="EMBL" id="KV014462">
    <property type="protein sequence ID" value="KZV22097.1"/>
    <property type="molecule type" value="Genomic_DNA"/>
</dbReference>
<proteinExistence type="predicted"/>